<dbReference type="KEGG" id="faf:OE104_09220"/>
<dbReference type="PANTHER" id="PTHR33451">
    <property type="entry name" value="MALATE-2H(+)/NA(+)-LACTATE ANTIPORTER"/>
    <property type="match status" value="1"/>
</dbReference>
<keyword evidence="5 9" id="KW-0812">Transmembrane</keyword>
<evidence type="ECO:0000256" key="6">
    <source>
        <dbReference type="ARBA" id="ARBA00022989"/>
    </source>
</evidence>
<evidence type="ECO:0000313" key="11">
    <source>
        <dbReference type="EMBL" id="WAA08793.1"/>
    </source>
</evidence>
<comment type="similarity">
    <text evidence="8">Belongs to the NhaC Na(+)/H(+) (TC 2.A.35) antiporter family.</text>
</comment>
<evidence type="ECO:0000256" key="5">
    <source>
        <dbReference type="ARBA" id="ARBA00022692"/>
    </source>
</evidence>
<keyword evidence="4" id="KW-1003">Cell membrane</keyword>
<feature type="transmembrane region" description="Helical" evidence="9">
    <location>
        <begin position="194"/>
        <end position="213"/>
    </location>
</feature>
<dbReference type="InterPro" id="IPR052180">
    <property type="entry name" value="NhaC_Na-H+_Antiporter"/>
</dbReference>
<dbReference type="InterPro" id="IPR018461">
    <property type="entry name" value="Na/H_Antiport_NhaC-like_C"/>
</dbReference>
<dbReference type="Pfam" id="PF03553">
    <property type="entry name" value="Na_H_antiporter"/>
    <property type="match status" value="1"/>
</dbReference>
<feature type="transmembrane region" description="Helical" evidence="9">
    <location>
        <begin position="12"/>
        <end position="31"/>
    </location>
</feature>
<reference evidence="11" key="1">
    <citation type="submission" date="2022-09" db="EMBL/GenBank/DDBJ databases">
        <title>Complete Genomes of Fervidibacillus albus and Fervidibacillus halotolerans isolated from tidal flat sediments.</title>
        <authorList>
            <person name="Kwon K.K."/>
            <person name="Yang S.-H."/>
            <person name="Park M.J."/>
            <person name="Oh H.-M."/>
        </authorList>
    </citation>
    <scope>NUCLEOTIDE SEQUENCE</scope>
    <source>
        <strain evidence="11">MEBiC13591</strain>
    </source>
</reference>
<dbReference type="RefSeq" id="WP_275416575.1">
    <property type="nucleotide sequence ID" value="NZ_CP106878.1"/>
</dbReference>
<dbReference type="NCBIfam" id="TIGR00931">
    <property type="entry name" value="antiport_nhaC"/>
    <property type="match status" value="1"/>
</dbReference>
<evidence type="ECO:0000313" key="12">
    <source>
        <dbReference type="Proteomes" id="UP001164718"/>
    </source>
</evidence>
<sequence length="463" mass="50627">MIHLKPSIVPKTSEAIILSGMIISIISLAIIHWEATPHIPIIGSIIMLWIYGFIKKVPYEQLENGMLEGAKSGFGAIYLFFLIGILISSWIVSGTIPTIIYTAFHLVTPKFYFSIVFIVTAIIGVAIGSSLTTVASVGVAFISVSESFGLSLPITAGAIVSGAFFGDKMSPLSDTTNLASGMLKVDLFDHIRNLSWTTVPAFLISIVLFAIVSPNIDHADFERIEGFVTMLRGTGLIHGYSWIPLLLLFLLSMKRKPAIVSITVSALAGMILSFFHLNITGSELFRLLFSGYVSNTGIPELDRILTRGGIEGMFFTISLLILALSLGGLLFTLGIIPKLFSIFKNRLQSHRAVIVASSFTAMFINIFVGEQYLSILLTGKTYEQSFRKVGLARKNLSRVLEDAGTVINPLVPWSVCGVFISNVLHVDVLLYLPFAFFCLLSPILTLLFGLSGRTLTFIEDKNR</sequence>
<feature type="transmembrane region" description="Helical" evidence="9">
    <location>
        <begin position="352"/>
        <end position="373"/>
    </location>
</feature>
<dbReference type="AlphaFoldDB" id="A0A9E8RVD2"/>
<dbReference type="Proteomes" id="UP001164718">
    <property type="component" value="Chromosome"/>
</dbReference>
<feature type="transmembrane region" description="Helical" evidence="9">
    <location>
        <begin position="428"/>
        <end position="450"/>
    </location>
</feature>
<comment type="subcellular location">
    <subcellularLocation>
        <location evidence="1">Cell membrane</location>
        <topology evidence="1">Multi-pass membrane protein</topology>
    </subcellularLocation>
</comment>
<evidence type="ECO:0000256" key="9">
    <source>
        <dbReference type="SAM" id="Phobius"/>
    </source>
</evidence>
<name>A0A9E8RVD2_9BACI</name>
<evidence type="ECO:0000259" key="10">
    <source>
        <dbReference type="Pfam" id="PF03553"/>
    </source>
</evidence>
<keyword evidence="3" id="KW-0050">Antiport</keyword>
<evidence type="ECO:0000256" key="4">
    <source>
        <dbReference type="ARBA" id="ARBA00022475"/>
    </source>
</evidence>
<keyword evidence="7 9" id="KW-0472">Membrane</keyword>
<feature type="domain" description="Na+/H+ antiporter NhaC-like C-terminal" evidence="10">
    <location>
        <begin position="162"/>
        <end position="452"/>
    </location>
</feature>
<evidence type="ECO:0000256" key="1">
    <source>
        <dbReference type="ARBA" id="ARBA00004651"/>
    </source>
</evidence>
<keyword evidence="2" id="KW-0813">Transport</keyword>
<accession>A0A9E8RVD2</accession>
<feature type="transmembrane region" description="Helical" evidence="9">
    <location>
        <begin position="258"/>
        <end position="279"/>
    </location>
</feature>
<evidence type="ECO:0000256" key="7">
    <source>
        <dbReference type="ARBA" id="ARBA00023136"/>
    </source>
</evidence>
<keyword evidence="12" id="KW-1185">Reference proteome</keyword>
<dbReference type="GO" id="GO:0005886">
    <property type="term" value="C:plasma membrane"/>
    <property type="evidence" value="ECO:0007669"/>
    <property type="project" value="UniProtKB-SubCell"/>
</dbReference>
<organism evidence="11 12">
    <name type="scientific">Fervidibacillus albus</name>
    <dbReference type="NCBI Taxonomy" id="2980026"/>
    <lineage>
        <taxon>Bacteria</taxon>
        <taxon>Bacillati</taxon>
        <taxon>Bacillota</taxon>
        <taxon>Bacilli</taxon>
        <taxon>Bacillales</taxon>
        <taxon>Bacillaceae</taxon>
        <taxon>Fervidibacillus</taxon>
    </lineage>
</organism>
<feature type="transmembrane region" description="Helical" evidence="9">
    <location>
        <begin position="75"/>
        <end position="100"/>
    </location>
</feature>
<evidence type="ECO:0000256" key="3">
    <source>
        <dbReference type="ARBA" id="ARBA00022449"/>
    </source>
</evidence>
<feature type="transmembrane region" description="Helical" evidence="9">
    <location>
        <begin position="37"/>
        <end position="54"/>
    </location>
</feature>
<gene>
    <name evidence="11" type="primary">nhaC</name>
    <name evidence="11" type="ORF">OE104_09220</name>
</gene>
<dbReference type="EMBL" id="CP106878">
    <property type="protein sequence ID" value="WAA08793.1"/>
    <property type="molecule type" value="Genomic_DNA"/>
</dbReference>
<dbReference type="PANTHER" id="PTHR33451:SF6">
    <property type="entry name" value="NA(+)_H(+) ANTIPORTER NHAC"/>
    <property type="match status" value="1"/>
</dbReference>
<feature type="transmembrane region" description="Helical" evidence="9">
    <location>
        <begin position="313"/>
        <end position="340"/>
    </location>
</feature>
<evidence type="ECO:0000256" key="2">
    <source>
        <dbReference type="ARBA" id="ARBA00022448"/>
    </source>
</evidence>
<feature type="transmembrane region" description="Helical" evidence="9">
    <location>
        <begin position="233"/>
        <end position="251"/>
    </location>
</feature>
<evidence type="ECO:0000256" key="8">
    <source>
        <dbReference type="ARBA" id="ARBA00038435"/>
    </source>
</evidence>
<protein>
    <submittedName>
        <fullName evidence="11">Na+/H+ antiporter NhaC</fullName>
    </submittedName>
</protein>
<dbReference type="GO" id="GO:0015297">
    <property type="term" value="F:antiporter activity"/>
    <property type="evidence" value="ECO:0007669"/>
    <property type="project" value="UniProtKB-KW"/>
</dbReference>
<dbReference type="InterPro" id="IPR004770">
    <property type="entry name" value="Na/H_antiport_NhaC"/>
</dbReference>
<keyword evidence="6 9" id="KW-1133">Transmembrane helix</keyword>
<proteinExistence type="inferred from homology"/>
<feature type="transmembrane region" description="Helical" evidence="9">
    <location>
        <begin position="112"/>
        <end position="142"/>
    </location>
</feature>